<sequence>MSTPEAAALKATVKALSDQTETITADFVQYKRLDFLSDDIKSEGKLAFKSPSMVKWEYVKPFAYSVLFKNETLFINDNGNKSDMDMGSNKIFKQLNQLITASIKGDMFDASEFEVSYFKKDGNSEVHFNPKDKQFAEFIKSFHITFNTKGEVQEVKMIEPSDDYTQIVFSNRTTNQPLSDAVFAQ</sequence>
<evidence type="ECO:0000256" key="1">
    <source>
        <dbReference type="ARBA" id="ARBA00022729"/>
    </source>
</evidence>
<keyword evidence="2" id="KW-0449">Lipoprotein</keyword>
<keyword evidence="3" id="KW-1185">Reference proteome</keyword>
<reference evidence="2 3" key="1">
    <citation type="submission" date="2019-05" db="EMBL/GenBank/DDBJ databases">
        <authorList>
            <person name="Zhang J.-Y."/>
            <person name="Feg X."/>
            <person name="Du Z.-J."/>
        </authorList>
    </citation>
    <scope>NUCLEOTIDE SEQUENCE [LARGE SCALE GENOMIC DNA]</scope>
    <source>
        <strain evidence="2 3">RZ26</strain>
    </source>
</reference>
<dbReference type="OrthoDB" id="1027451at2"/>
<evidence type="ECO:0000313" key="2">
    <source>
        <dbReference type="EMBL" id="TMM59559.1"/>
    </source>
</evidence>
<name>A0A5S3PX10_9FLAO</name>
<dbReference type="PANTHER" id="PTHR35869">
    <property type="entry name" value="OUTER-MEMBRANE LIPOPROTEIN CARRIER PROTEIN"/>
    <property type="match status" value="1"/>
</dbReference>
<dbReference type="Pfam" id="PF03548">
    <property type="entry name" value="LolA"/>
    <property type="match status" value="1"/>
</dbReference>
<dbReference type="EMBL" id="VATY01000001">
    <property type="protein sequence ID" value="TMM59559.1"/>
    <property type="molecule type" value="Genomic_DNA"/>
</dbReference>
<dbReference type="CDD" id="cd16325">
    <property type="entry name" value="LolA"/>
    <property type="match status" value="1"/>
</dbReference>
<dbReference type="Gene3D" id="2.50.20.10">
    <property type="entry name" value="Lipoprotein localisation LolA/LolB/LppX"/>
    <property type="match status" value="1"/>
</dbReference>
<gene>
    <name evidence="2" type="ORF">FEE95_03605</name>
</gene>
<organism evidence="2 3">
    <name type="scientific">Maribacter algarum</name>
    <name type="common">ex Zhang et al. 2020</name>
    <dbReference type="NCBI Taxonomy" id="2578118"/>
    <lineage>
        <taxon>Bacteria</taxon>
        <taxon>Pseudomonadati</taxon>
        <taxon>Bacteroidota</taxon>
        <taxon>Flavobacteriia</taxon>
        <taxon>Flavobacteriales</taxon>
        <taxon>Flavobacteriaceae</taxon>
        <taxon>Maribacter</taxon>
    </lineage>
</organism>
<evidence type="ECO:0000313" key="3">
    <source>
        <dbReference type="Proteomes" id="UP000310314"/>
    </source>
</evidence>
<keyword evidence="1" id="KW-0732">Signal</keyword>
<dbReference type="InterPro" id="IPR004564">
    <property type="entry name" value="OM_lipoprot_carrier_LolA-like"/>
</dbReference>
<dbReference type="Proteomes" id="UP000310314">
    <property type="component" value="Unassembled WGS sequence"/>
</dbReference>
<dbReference type="SUPFAM" id="SSF89392">
    <property type="entry name" value="Prokaryotic lipoproteins and lipoprotein localization factors"/>
    <property type="match status" value="1"/>
</dbReference>
<comment type="caution">
    <text evidence="2">The sequence shown here is derived from an EMBL/GenBank/DDBJ whole genome shotgun (WGS) entry which is preliminary data.</text>
</comment>
<accession>A0A5S3PX10</accession>
<proteinExistence type="predicted"/>
<protein>
    <submittedName>
        <fullName evidence="2">Outer membrane lipoprotein carrier protein LolA</fullName>
    </submittedName>
</protein>
<dbReference type="AlphaFoldDB" id="A0A5S3PX10"/>
<dbReference type="InterPro" id="IPR029046">
    <property type="entry name" value="LolA/LolB/LppX"/>
</dbReference>
<dbReference type="PANTHER" id="PTHR35869:SF1">
    <property type="entry name" value="OUTER-MEMBRANE LIPOPROTEIN CARRIER PROTEIN"/>
    <property type="match status" value="1"/>
</dbReference>